<accession>A0AA87LPA0</accession>
<dbReference type="Proteomes" id="UP000006410">
    <property type="component" value="Unassembled WGS sequence"/>
</dbReference>
<dbReference type="AlphaFoldDB" id="A0AA87LPA0"/>
<protein>
    <submittedName>
        <fullName evidence="1">Uncharacterized protein</fullName>
    </submittedName>
</protein>
<reference evidence="1 2" key="1">
    <citation type="journal article" date="2013" name="Genome Announc.">
        <title>Draft Genome Sequences of Two Pairs of Human Intestinal Bifidobacterium longum subsp. longum Strains, 44B and 1-6B and 35B and 2-2B, Consecutively Isolated from Two Children after a 5-Year Time Period.</title>
        <authorList>
            <person name="Shkoporov A.N."/>
            <person name="Efimov B.A."/>
            <person name="Khokhlova E.V."/>
            <person name="Chaplin A.V."/>
            <person name="Kafarskaya L.I."/>
            <person name="Durkin A.S."/>
            <person name="McCorrison J."/>
            <person name="Torralba M."/>
            <person name="Gillis M."/>
            <person name="Sutton G."/>
            <person name="Weibel D.B."/>
            <person name="Nelson K.E."/>
            <person name="Smeianov V.V."/>
        </authorList>
    </citation>
    <scope>NUCLEOTIDE SEQUENCE [LARGE SCALE GENOMIC DNA]</scope>
    <source>
        <strain evidence="1 2">1-6B</strain>
    </source>
</reference>
<evidence type="ECO:0000313" key="1">
    <source>
        <dbReference type="EMBL" id="EIJ23935.1"/>
    </source>
</evidence>
<dbReference type="EMBL" id="AJTF01000121">
    <property type="protein sequence ID" value="EIJ23935.1"/>
    <property type="molecule type" value="Genomic_DNA"/>
</dbReference>
<dbReference type="RefSeq" id="WP_007055974.1">
    <property type="nucleotide sequence ID" value="NZ_AJTF01000121.1"/>
</dbReference>
<evidence type="ECO:0000313" key="2">
    <source>
        <dbReference type="Proteomes" id="UP000006410"/>
    </source>
</evidence>
<proteinExistence type="predicted"/>
<organism evidence="1 2">
    <name type="scientific">Bifidobacterium longum subsp. longum 1-6B</name>
    <dbReference type="NCBI Taxonomy" id="1161744"/>
    <lineage>
        <taxon>Bacteria</taxon>
        <taxon>Bacillati</taxon>
        <taxon>Actinomycetota</taxon>
        <taxon>Actinomycetes</taxon>
        <taxon>Bifidobacteriales</taxon>
        <taxon>Bifidobacteriaceae</taxon>
        <taxon>Bifidobacterium</taxon>
    </lineage>
</organism>
<gene>
    <name evidence="1" type="ORF">HMPREF1313_1449</name>
</gene>
<name>A0AA87LPA0_BIFLL</name>
<comment type="caution">
    <text evidence="1">The sequence shown here is derived from an EMBL/GenBank/DDBJ whole genome shotgun (WGS) entry which is preliminary data.</text>
</comment>
<sequence length="71" mass="7773">MGTAEKLEATDIRPGRPRLGGYDEATAIINFKVPASWKTAMAQEAKSRNQNLSDYLREVTSLGYSAMHAGE</sequence>